<sequence length="231" mass="22225">MITRTSRPVRSGAAAAAALLLLAGCTGSPGDDASGGASTPPSASTSGSPSEASGPADAEAPDGGASGDPSTPAAADGAGGAGAAPGSERCLTPDLTGSIAPAEGGGAAGHHEVRIVLTNAGDTDCVLQGWPGVSFVGDGDGTQIGAAATLDRSAAHDPVTLAPGDPAHAIVRVGQAESYGDDCTVTPADGLRVYPPGETRSLFVENDELTLTGCAEPDLELLEAAAFQPGA</sequence>
<dbReference type="EMBL" id="BMPT01000017">
    <property type="protein sequence ID" value="GGM37603.1"/>
    <property type="molecule type" value="Genomic_DNA"/>
</dbReference>
<evidence type="ECO:0000313" key="5">
    <source>
        <dbReference type="Proteomes" id="UP000655589"/>
    </source>
</evidence>
<evidence type="ECO:0000259" key="3">
    <source>
        <dbReference type="Pfam" id="PF14016"/>
    </source>
</evidence>
<keyword evidence="5" id="KW-1185">Reference proteome</keyword>
<dbReference type="Pfam" id="PF14016">
    <property type="entry name" value="DUF4232"/>
    <property type="match status" value="1"/>
</dbReference>
<dbReference type="Proteomes" id="UP000655589">
    <property type="component" value="Unassembled WGS sequence"/>
</dbReference>
<feature type="chain" id="PRO_5038468911" description="DUF4232 domain-containing protein" evidence="2">
    <location>
        <begin position="34"/>
        <end position="231"/>
    </location>
</feature>
<evidence type="ECO:0000256" key="1">
    <source>
        <dbReference type="SAM" id="MobiDB-lite"/>
    </source>
</evidence>
<reference evidence="4" key="2">
    <citation type="submission" date="2020-09" db="EMBL/GenBank/DDBJ databases">
        <authorList>
            <person name="Sun Q."/>
            <person name="Ohkuma M."/>
        </authorList>
    </citation>
    <scope>NUCLEOTIDE SEQUENCE</scope>
    <source>
        <strain evidence="4">JCM 3051</strain>
    </source>
</reference>
<organism evidence="4 5">
    <name type="scientific">Promicromonospora citrea</name>
    <dbReference type="NCBI Taxonomy" id="43677"/>
    <lineage>
        <taxon>Bacteria</taxon>
        <taxon>Bacillati</taxon>
        <taxon>Actinomycetota</taxon>
        <taxon>Actinomycetes</taxon>
        <taxon>Micrococcales</taxon>
        <taxon>Promicromonosporaceae</taxon>
        <taxon>Promicromonospora</taxon>
    </lineage>
</organism>
<dbReference type="InterPro" id="IPR025326">
    <property type="entry name" value="DUF4232"/>
</dbReference>
<evidence type="ECO:0000313" key="4">
    <source>
        <dbReference type="EMBL" id="GGM37603.1"/>
    </source>
</evidence>
<comment type="caution">
    <text evidence="4">The sequence shown here is derived from an EMBL/GenBank/DDBJ whole genome shotgun (WGS) entry which is preliminary data.</text>
</comment>
<evidence type="ECO:0000256" key="2">
    <source>
        <dbReference type="SAM" id="SignalP"/>
    </source>
</evidence>
<feature type="domain" description="DUF4232" evidence="3">
    <location>
        <begin position="90"/>
        <end position="215"/>
    </location>
</feature>
<keyword evidence="2" id="KW-0732">Signal</keyword>
<dbReference type="AlphaFoldDB" id="A0A8H9GLJ4"/>
<feature type="signal peptide" evidence="2">
    <location>
        <begin position="1"/>
        <end position="33"/>
    </location>
</feature>
<reference evidence="4" key="1">
    <citation type="journal article" date="2014" name="Int. J. Syst. Evol. Microbiol.">
        <title>Complete genome sequence of Corynebacterium casei LMG S-19264T (=DSM 44701T), isolated from a smear-ripened cheese.</title>
        <authorList>
            <consortium name="US DOE Joint Genome Institute (JGI-PGF)"/>
            <person name="Walter F."/>
            <person name="Albersmeier A."/>
            <person name="Kalinowski J."/>
            <person name="Ruckert C."/>
        </authorList>
    </citation>
    <scope>NUCLEOTIDE SEQUENCE</scope>
    <source>
        <strain evidence="4">JCM 3051</strain>
    </source>
</reference>
<dbReference type="PROSITE" id="PS51257">
    <property type="entry name" value="PROKAR_LIPOPROTEIN"/>
    <property type="match status" value="1"/>
</dbReference>
<gene>
    <name evidence="4" type="ORF">GCM10010102_36500</name>
</gene>
<protein>
    <recommendedName>
        <fullName evidence="3">DUF4232 domain-containing protein</fullName>
    </recommendedName>
</protein>
<dbReference type="RefSeq" id="WP_229785655.1">
    <property type="nucleotide sequence ID" value="NZ_BMPT01000017.1"/>
</dbReference>
<proteinExistence type="predicted"/>
<feature type="region of interest" description="Disordered" evidence="1">
    <location>
        <begin position="27"/>
        <end position="106"/>
    </location>
</feature>
<feature type="compositionally biased region" description="Low complexity" evidence="1">
    <location>
        <begin position="27"/>
        <end position="76"/>
    </location>
</feature>
<name>A0A8H9GLJ4_9MICO</name>
<accession>A0A8H9GLJ4</accession>